<dbReference type="RefSeq" id="XP_060284103.1">
    <property type="nucleotide sequence ID" value="XM_060427812.1"/>
</dbReference>
<dbReference type="EMBL" id="MU839007">
    <property type="protein sequence ID" value="KAK1767890.1"/>
    <property type="molecule type" value="Genomic_DNA"/>
</dbReference>
<organism evidence="2 3">
    <name type="scientific">Phialemonium atrogriseum</name>
    <dbReference type="NCBI Taxonomy" id="1093897"/>
    <lineage>
        <taxon>Eukaryota</taxon>
        <taxon>Fungi</taxon>
        <taxon>Dikarya</taxon>
        <taxon>Ascomycota</taxon>
        <taxon>Pezizomycotina</taxon>
        <taxon>Sordariomycetes</taxon>
        <taxon>Sordariomycetidae</taxon>
        <taxon>Cephalothecales</taxon>
        <taxon>Cephalothecaceae</taxon>
        <taxon>Phialemonium</taxon>
    </lineage>
</organism>
<dbReference type="AlphaFoldDB" id="A0AAJ0C0V9"/>
<name>A0AAJ0C0V9_9PEZI</name>
<protein>
    <submittedName>
        <fullName evidence="2">Uncharacterized protein</fullName>
    </submittedName>
</protein>
<feature type="region of interest" description="Disordered" evidence="1">
    <location>
        <begin position="1"/>
        <end position="21"/>
    </location>
</feature>
<proteinExistence type="predicted"/>
<dbReference type="GeneID" id="85310999"/>
<comment type="caution">
    <text evidence="2">The sequence shown here is derived from an EMBL/GenBank/DDBJ whole genome shotgun (WGS) entry which is preliminary data.</text>
</comment>
<reference evidence="2" key="1">
    <citation type="submission" date="2023-06" db="EMBL/GenBank/DDBJ databases">
        <title>Genome-scale phylogeny and comparative genomics of the fungal order Sordariales.</title>
        <authorList>
            <consortium name="Lawrence Berkeley National Laboratory"/>
            <person name="Hensen N."/>
            <person name="Bonometti L."/>
            <person name="Westerberg I."/>
            <person name="Brannstrom I.O."/>
            <person name="Guillou S."/>
            <person name="Cros-Aarteil S."/>
            <person name="Calhoun S."/>
            <person name="Haridas S."/>
            <person name="Kuo A."/>
            <person name="Mondo S."/>
            <person name="Pangilinan J."/>
            <person name="Riley R."/>
            <person name="Labutti K."/>
            <person name="Andreopoulos B."/>
            <person name="Lipzen A."/>
            <person name="Chen C."/>
            <person name="Yanf M."/>
            <person name="Daum C."/>
            <person name="Ng V."/>
            <person name="Clum A."/>
            <person name="Steindorff A."/>
            <person name="Ohm R."/>
            <person name="Martin F."/>
            <person name="Silar P."/>
            <person name="Natvig D."/>
            <person name="Lalanne C."/>
            <person name="Gautier V."/>
            <person name="Ament-Velasquez S.L."/>
            <person name="Kruys A."/>
            <person name="Hutchinson M.I."/>
            <person name="Powell A.J."/>
            <person name="Barry K."/>
            <person name="Miller A.N."/>
            <person name="Grigoriev I.V."/>
            <person name="Debuchy R."/>
            <person name="Gladieux P."/>
            <person name="Thoren M.H."/>
            <person name="Johannesson H."/>
        </authorList>
    </citation>
    <scope>NUCLEOTIDE SEQUENCE</scope>
    <source>
        <strain evidence="2">8032-3</strain>
    </source>
</reference>
<feature type="compositionally biased region" description="Polar residues" evidence="1">
    <location>
        <begin position="1"/>
        <end position="16"/>
    </location>
</feature>
<accession>A0AAJ0C0V9</accession>
<evidence type="ECO:0000256" key="1">
    <source>
        <dbReference type="SAM" id="MobiDB-lite"/>
    </source>
</evidence>
<sequence length="153" mass="16392">MSQAKGNFSVDSSGSVGMTEPSGRSIMTNVAVWCPADRRAFTNARDANLFTRIGTRHSPEQVKAALDATPQVEQTFHLTVNNAILVFDAAGQKARHEGHVIAVLDMLRANSMLADVNDCAFDVDTCAAAGIRVQEVGAGKAYMVVNQGVQQRK</sequence>
<evidence type="ECO:0000313" key="3">
    <source>
        <dbReference type="Proteomes" id="UP001244011"/>
    </source>
</evidence>
<evidence type="ECO:0000313" key="2">
    <source>
        <dbReference type="EMBL" id="KAK1767890.1"/>
    </source>
</evidence>
<keyword evidence="3" id="KW-1185">Reference proteome</keyword>
<gene>
    <name evidence="2" type="ORF">QBC33DRAFT_537667</name>
</gene>
<dbReference type="Proteomes" id="UP001244011">
    <property type="component" value="Unassembled WGS sequence"/>
</dbReference>